<name>A0AAQ4DNM6_AMBAM</name>
<reference evidence="1 2" key="1">
    <citation type="journal article" date="2023" name="Arcadia Sci">
        <title>De novo assembly of a long-read Amblyomma americanum tick genome.</title>
        <authorList>
            <person name="Chou S."/>
            <person name="Poskanzer K.E."/>
            <person name="Rollins M."/>
            <person name="Thuy-Boun P.S."/>
        </authorList>
    </citation>
    <scope>NUCLEOTIDE SEQUENCE [LARGE SCALE GENOMIC DNA]</scope>
    <source>
        <strain evidence="1">F_SG_1</strain>
        <tissue evidence="1">Salivary glands</tissue>
    </source>
</reference>
<accession>A0AAQ4DNM6</accession>
<proteinExistence type="predicted"/>
<dbReference type="EMBL" id="JARKHS020028716">
    <property type="protein sequence ID" value="KAK8764066.1"/>
    <property type="molecule type" value="Genomic_DNA"/>
</dbReference>
<sequence>MFRFLSSTYKRRVRAVLWKNKNMARALGASKKMISELEKSNSRQQKVFNLALPQSLQIKTWLEMAMQHSRTMYQYQSRAVTLLDEIMNPGVDFTLVRVSDADDDADIQDRKLRRP</sequence>
<dbReference type="Proteomes" id="UP001321473">
    <property type="component" value="Unassembled WGS sequence"/>
</dbReference>
<keyword evidence="2" id="KW-1185">Reference proteome</keyword>
<organism evidence="1 2">
    <name type="scientific">Amblyomma americanum</name>
    <name type="common">Lone star tick</name>
    <dbReference type="NCBI Taxonomy" id="6943"/>
    <lineage>
        <taxon>Eukaryota</taxon>
        <taxon>Metazoa</taxon>
        <taxon>Ecdysozoa</taxon>
        <taxon>Arthropoda</taxon>
        <taxon>Chelicerata</taxon>
        <taxon>Arachnida</taxon>
        <taxon>Acari</taxon>
        <taxon>Parasitiformes</taxon>
        <taxon>Ixodida</taxon>
        <taxon>Ixodoidea</taxon>
        <taxon>Ixodidae</taxon>
        <taxon>Amblyomminae</taxon>
        <taxon>Amblyomma</taxon>
    </lineage>
</organism>
<comment type="caution">
    <text evidence="1">The sequence shown here is derived from an EMBL/GenBank/DDBJ whole genome shotgun (WGS) entry which is preliminary data.</text>
</comment>
<evidence type="ECO:0000313" key="1">
    <source>
        <dbReference type="EMBL" id="KAK8764066.1"/>
    </source>
</evidence>
<dbReference type="AlphaFoldDB" id="A0AAQ4DNM6"/>
<gene>
    <name evidence="1" type="ORF">V5799_033325</name>
</gene>
<evidence type="ECO:0000313" key="2">
    <source>
        <dbReference type="Proteomes" id="UP001321473"/>
    </source>
</evidence>
<protein>
    <submittedName>
        <fullName evidence="1">Uncharacterized protein</fullName>
    </submittedName>
</protein>